<dbReference type="Pfam" id="PF14344">
    <property type="entry name" value="DUF4397"/>
    <property type="match status" value="1"/>
</dbReference>
<sequence>MYHKPYYLSNQDETKAYIRILHASPNAPAVDIYANNDLIAENLKYGEFTDYISVMTGRYNIKVYPANKKQDPIIDTSLNVISNTITTVAVIGEFPNISLLPIEDPRIPIRPNRAYIRVVHLSPNAPNINVSQENDMLLFKSVAYKEATDYLSLRPVTYNFKVKPIGSNKTILYVPNAKLTRDRFYTLYIIGLVGDTPPLQMLIPLDGNSYLNF</sequence>
<gene>
    <name evidence="2" type="ORF">U472_14270</name>
</gene>
<feature type="domain" description="DUF4397" evidence="1">
    <location>
        <begin position="16"/>
        <end position="130"/>
    </location>
</feature>
<reference evidence="3" key="1">
    <citation type="submission" date="2016-07" db="EMBL/GenBank/DDBJ databases">
        <authorList>
            <person name="Florea S."/>
            <person name="Webb J.S."/>
            <person name="Jaromczyk J."/>
            <person name="Schardl C.L."/>
        </authorList>
    </citation>
    <scope>NUCLEOTIDE SEQUENCE [LARGE SCALE GENOMIC DNA]</scope>
    <source>
        <strain evidence="3">Z6</strain>
    </source>
</reference>
<dbReference type="Proteomes" id="UP000093514">
    <property type="component" value="Unassembled WGS sequence"/>
</dbReference>
<proteinExistence type="predicted"/>
<accession>A0A1C0A5U2</accession>
<evidence type="ECO:0000259" key="1">
    <source>
        <dbReference type="Pfam" id="PF14344"/>
    </source>
</evidence>
<dbReference type="AlphaFoldDB" id="A0A1C0A5U2"/>
<protein>
    <recommendedName>
        <fullName evidence="1">DUF4397 domain-containing protein</fullName>
    </recommendedName>
</protein>
<name>A0A1C0A5U2_9FIRM</name>
<dbReference type="InterPro" id="IPR025510">
    <property type="entry name" value="DUF4397"/>
</dbReference>
<dbReference type="EMBL" id="LWDV01000010">
    <property type="protein sequence ID" value="OCL25504.1"/>
    <property type="molecule type" value="Genomic_DNA"/>
</dbReference>
<dbReference type="RefSeq" id="WP_068719416.1">
    <property type="nucleotide sequence ID" value="NZ_LWDV01000010.1"/>
</dbReference>
<reference evidence="2 3" key="2">
    <citation type="submission" date="2016-08" db="EMBL/GenBank/DDBJ databases">
        <title>Orenia metallireducens sp. nov. strain Z6, a Novel Metal-reducing Firmicute from the Deep Subsurface.</title>
        <authorList>
            <person name="Maxim B.I."/>
            <person name="Kenneth K."/>
            <person name="Flynn T.M."/>
            <person name="Oloughlin E.J."/>
            <person name="Locke R.A."/>
            <person name="Weber J.R."/>
            <person name="Egan S.M."/>
            <person name="Mackie R.I."/>
            <person name="Cann I.K."/>
        </authorList>
    </citation>
    <scope>NUCLEOTIDE SEQUENCE [LARGE SCALE GENOMIC DNA]</scope>
    <source>
        <strain evidence="2 3">Z6</strain>
    </source>
</reference>
<dbReference type="OrthoDB" id="9783299at2"/>
<evidence type="ECO:0000313" key="3">
    <source>
        <dbReference type="Proteomes" id="UP000093514"/>
    </source>
</evidence>
<keyword evidence="3" id="KW-1185">Reference proteome</keyword>
<comment type="caution">
    <text evidence="2">The sequence shown here is derived from an EMBL/GenBank/DDBJ whole genome shotgun (WGS) entry which is preliminary data.</text>
</comment>
<evidence type="ECO:0000313" key="2">
    <source>
        <dbReference type="EMBL" id="OCL25504.1"/>
    </source>
</evidence>
<organism evidence="2 3">
    <name type="scientific">Orenia metallireducens</name>
    <dbReference type="NCBI Taxonomy" id="1413210"/>
    <lineage>
        <taxon>Bacteria</taxon>
        <taxon>Bacillati</taxon>
        <taxon>Bacillota</taxon>
        <taxon>Clostridia</taxon>
        <taxon>Halanaerobiales</taxon>
        <taxon>Halobacteroidaceae</taxon>
        <taxon>Orenia</taxon>
    </lineage>
</organism>